<sequence length="615" mass="67939">MYTRYSNIAKIQAFSMVFRVSRNLRCFELFHTAKAQSLPIGFHLKPPLNPKCVCFTALKLEFDYKSHKTSTMCQCKYREMGNIAKGGSVSNGFRLISAVPCCSVLRARSFSSSYSQGIGKGSPALKAGKSLPWLSSDKVEATKGFEKRASANISRSHWEESTKRLEKVTTGSSWQESVKRLEKGAVAKTHSLSREEPAKGLEKGAVTRSARSSWKDSVETALEKKSNYTVRNKENRNRMLGGVKDRKYDNGYKERNDSVDEEEDELDVVDDPRWDKIKNTFKGMADVKGRTEKPALQRWNKQENWGRKTWGEATESTVPKMVGEGVYGVGPVLAALSAGRREFYALYVQEGLDLSGNNKKKKDKKGIDKVLRMAEKIGLSIKEVSKHDLNMVVDNRPHQGLVLDASPLEMVKIKELEPVLPEDEKGSLWVALDEVTDPQNLGAIIRSAYFFGASGVVLCAKNSAPLSGVVSKASAGSLELMELRYCKNMMQFLVSSAENGWRVLGGSVSPKAVSLNEILPGEPTILVLGSEGAGMRPLVERSCTHLVRIPENIPVDVTLGGNDGLEPEETNLERSSEEYRSFLAVESLNVSVAAGVLLHHLIGSNNNDEVCIHDK</sequence>
<evidence type="ECO:0000256" key="1">
    <source>
        <dbReference type="ARBA" id="ARBA00004173"/>
    </source>
</evidence>
<dbReference type="InterPro" id="IPR047261">
    <property type="entry name" value="MRM1_MeTrfase_dom"/>
</dbReference>
<dbReference type="InterPro" id="IPR001537">
    <property type="entry name" value="SpoU_MeTrfase"/>
</dbReference>
<reference evidence="12 13" key="1">
    <citation type="journal article" date="2023" name="Plant Biotechnol. J.">
        <title>Chromosome-level wild Hevea brasiliensis genome provides new tools for genomic-assisted breeding and valuable loci to elevate rubber yield.</title>
        <authorList>
            <person name="Cheng H."/>
            <person name="Song X."/>
            <person name="Hu Y."/>
            <person name="Wu T."/>
            <person name="Yang Q."/>
            <person name="An Z."/>
            <person name="Feng S."/>
            <person name="Deng Z."/>
            <person name="Wu W."/>
            <person name="Zeng X."/>
            <person name="Tu M."/>
            <person name="Wang X."/>
            <person name="Huang H."/>
        </authorList>
    </citation>
    <scope>NUCLEOTIDE SEQUENCE [LARGE SCALE GENOMIC DNA]</scope>
    <source>
        <strain evidence="12">MT/VB/25A 57/8</strain>
    </source>
</reference>
<evidence type="ECO:0000256" key="4">
    <source>
        <dbReference type="ARBA" id="ARBA00022603"/>
    </source>
</evidence>
<dbReference type="SUPFAM" id="SSF75217">
    <property type="entry name" value="alpha/beta knot"/>
    <property type="match status" value="1"/>
</dbReference>
<evidence type="ECO:0000313" key="13">
    <source>
        <dbReference type="Proteomes" id="UP001174677"/>
    </source>
</evidence>
<comment type="caution">
    <text evidence="12">The sequence shown here is derived from an EMBL/GenBank/DDBJ whole genome shotgun (WGS) entry which is preliminary data.</text>
</comment>
<dbReference type="InterPro" id="IPR029064">
    <property type="entry name" value="Ribosomal_eL30-like_sf"/>
</dbReference>
<comment type="similarity">
    <text evidence="2">Belongs to the class IV-like SAM-binding methyltransferase superfamily. RNA methyltransferase TrmH family.</text>
</comment>
<dbReference type="InterPro" id="IPR047182">
    <property type="entry name" value="MRM1"/>
</dbReference>
<evidence type="ECO:0000256" key="2">
    <source>
        <dbReference type="ARBA" id="ARBA00007228"/>
    </source>
</evidence>
<evidence type="ECO:0000256" key="8">
    <source>
        <dbReference type="ARBA" id="ARBA00023128"/>
    </source>
</evidence>
<comment type="subcellular location">
    <subcellularLocation>
        <location evidence="1">Mitochondrion</location>
    </subcellularLocation>
</comment>
<proteinExistence type="inferred from homology"/>
<evidence type="ECO:0000256" key="10">
    <source>
        <dbReference type="SAM" id="MobiDB-lite"/>
    </source>
</evidence>
<dbReference type="InterPro" id="IPR029028">
    <property type="entry name" value="Alpha/beta_knot_MTases"/>
</dbReference>
<accession>A0ABQ9K8R9</accession>
<gene>
    <name evidence="12" type="ORF">P3X46_034930</name>
</gene>
<dbReference type="Gene3D" id="3.40.1280.10">
    <property type="match status" value="1"/>
</dbReference>
<dbReference type="PANTHER" id="PTHR46103:SF1">
    <property type="entry name" value="RRNA METHYLTRANSFERASE 1, MITOCHONDRIAL"/>
    <property type="match status" value="1"/>
</dbReference>
<dbReference type="SUPFAM" id="SSF55315">
    <property type="entry name" value="L30e-like"/>
    <property type="match status" value="1"/>
</dbReference>
<feature type="region of interest" description="Disordered" evidence="10">
    <location>
        <begin position="243"/>
        <end position="262"/>
    </location>
</feature>
<evidence type="ECO:0000256" key="6">
    <source>
        <dbReference type="ARBA" id="ARBA00022691"/>
    </source>
</evidence>
<evidence type="ECO:0000313" key="12">
    <source>
        <dbReference type="EMBL" id="KAJ9128516.1"/>
    </source>
</evidence>
<dbReference type="InterPro" id="IPR029026">
    <property type="entry name" value="tRNA_m1G_MTases_N"/>
</dbReference>
<keyword evidence="8" id="KW-0496">Mitochondrion</keyword>
<keyword evidence="4" id="KW-0489">Methyltransferase</keyword>
<keyword evidence="3" id="KW-0698">rRNA processing</keyword>
<evidence type="ECO:0000256" key="5">
    <source>
        <dbReference type="ARBA" id="ARBA00022679"/>
    </source>
</evidence>
<name>A0ABQ9K8R9_HEVBR</name>
<dbReference type="CDD" id="cd18105">
    <property type="entry name" value="SpoU-like_MRM1"/>
    <property type="match status" value="1"/>
</dbReference>
<dbReference type="EMBL" id="JARPOI010000579">
    <property type="protein sequence ID" value="KAJ9128516.1"/>
    <property type="molecule type" value="Genomic_DNA"/>
</dbReference>
<keyword evidence="13" id="KW-1185">Reference proteome</keyword>
<dbReference type="InterPro" id="IPR004441">
    <property type="entry name" value="rRNA_MeTrfase_TrmH"/>
</dbReference>
<dbReference type="InterPro" id="IPR013123">
    <property type="entry name" value="SpoU_subst-bd"/>
</dbReference>
<dbReference type="Pfam" id="PF08032">
    <property type="entry name" value="SpoU_sub_bind"/>
    <property type="match status" value="1"/>
</dbReference>
<dbReference type="Gene3D" id="3.30.1330.30">
    <property type="match status" value="1"/>
</dbReference>
<dbReference type="SMART" id="SM00967">
    <property type="entry name" value="SpoU_sub_bind"/>
    <property type="match status" value="1"/>
</dbReference>
<keyword evidence="6" id="KW-0949">S-adenosyl-L-methionine</keyword>
<keyword evidence="7" id="KW-0809">Transit peptide</keyword>
<evidence type="ECO:0000256" key="3">
    <source>
        <dbReference type="ARBA" id="ARBA00022552"/>
    </source>
</evidence>
<protein>
    <recommendedName>
        <fullName evidence="9">rRNA methyltransferase 1, mitochondrial</fullName>
    </recommendedName>
</protein>
<feature type="domain" description="RNA 2-O ribose methyltransferase substrate binding" evidence="11">
    <location>
        <begin position="325"/>
        <end position="411"/>
    </location>
</feature>
<dbReference type="PANTHER" id="PTHR46103">
    <property type="entry name" value="RRNA METHYLTRANSFERASE 1, MITOCHONDRIAL"/>
    <property type="match status" value="1"/>
</dbReference>
<organism evidence="12 13">
    <name type="scientific">Hevea brasiliensis</name>
    <name type="common">Para rubber tree</name>
    <name type="synonym">Siphonia brasiliensis</name>
    <dbReference type="NCBI Taxonomy" id="3981"/>
    <lineage>
        <taxon>Eukaryota</taxon>
        <taxon>Viridiplantae</taxon>
        <taxon>Streptophyta</taxon>
        <taxon>Embryophyta</taxon>
        <taxon>Tracheophyta</taxon>
        <taxon>Spermatophyta</taxon>
        <taxon>Magnoliopsida</taxon>
        <taxon>eudicotyledons</taxon>
        <taxon>Gunneridae</taxon>
        <taxon>Pentapetalae</taxon>
        <taxon>rosids</taxon>
        <taxon>fabids</taxon>
        <taxon>Malpighiales</taxon>
        <taxon>Euphorbiaceae</taxon>
        <taxon>Crotonoideae</taxon>
        <taxon>Micrandreae</taxon>
        <taxon>Hevea</taxon>
    </lineage>
</organism>
<dbReference type="Proteomes" id="UP001174677">
    <property type="component" value="Unassembled WGS sequence"/>
</dbReference>
<dbReference type="Pfam" id="PF00588">
    <property type="entry name" value="SpoU_methylase"/>
    <property type="match status" value="1"/>
</dbReference>
<dbReference type="NCBIfam" id="TIGR00186">
    <property type="entry name" value="rRNA_methyl_3"/>
    <property type="match status" value="1"/>
</dbReference>
<evidence type="ECO:0000256" key="9">
    <source>
        <dbReference type="ARBA" id="ARBA00034881"/>
    </source>
</evidence>
<keyword evidence="5" id="KW-0808">Transferase</keyword>
<evidence type="ECO:0000256" key="7">
    <source>
        <dbReference type="ARBA" id="ARBA00022946"/>
    </source>
</evidence>
<feature type="compositionally biased region" description="Basic and acidic residues" evidence="10">
    <location>
        <begin position="243"/>
        <end position="258"/>
    </location>
</feature>
<evidence type="ECO:0000259" key="11">
    <source>
        <dbReference type="SMART" id="SM00967"/>
    </source>
</evidence>